<evidence type="ECO:0000256" key="5">
    <source>
        <dbReference type="ARBA" id="ARBA00023136"/>
    </source>
</evidence>
<dbReference type="GO" id="GO:0016020">
    <property type="term" value="C:membrane"/>
    <property type="evidence" value="ECO:0007669"/>
    <property type="project" value="UniProtKB-SubCell"/>
</dbReference>
<gene>
    <name evidence="8" type="ordered locus">Turpa_3873</name>
</gene>
<dbReference type="EMBL" id="CP002959">
    <property type="protein sequence ID" value="AFM14507.1"/>
    <property type="molecule type" value="Genomic_DNA"/>
</dbReference>
<dbReference type="STRING" id="869212.Turpa_3873"/>
<dbReference type="PANTHER" id="PTHR13414">
    <property type="entry name" value="HUEL-CATION TRANSPORTER"/>
    <property type="match status" value="1"/>
</dbReference>
<feature type="transmembrane region" description="Helical" evidence="6">
    <location>
        <begin position="156"/>
        <end position="181"/>
    </location>
</feature>
<keyword evidence="2" id="KW-0813">Transport</keyword>
<evidence type="ECO:0000313" key="8">
    <source>
        <dbReference type="EMBL" id="AFM14507.1"/>
    </source>
</evidence>
<proteinExistence type="predicted"/>
<dbReference type="PATRIC" id="fig|869212.3.peg.3902"/>
<dbReference type="RefSeq" id="WP_014804984.1">
    <property type="nucleotide sequence ID" value="NC_018020.1"/>
</dbReference>
<dbReference type="OrthoDB" id="9806522at2"/>
<dbReference type="Pfam" id="PF01545">
    <property type="entry name" value="Cation_efflux"/>
    <property type="match status" value="1"/>
</dbReference>
<dbReference type="InterPro" id="IPR040177">
    <property type="entry name" value="SLC30A9"/>
</dbReference>
<comment type="subcellular location">
    <subcellularLocation>
        <location evidence="1">Membrane</location>
        <topology evidence="1">Multi-pass membrane protein</topology>
    </subcellularLocation>
</comment>
<dbReference type="Gene3D" id="1.20.1510.10">
    <property type="entry name" value="Cation efflux protein transmembrane domain"/>
    <property type="match status" value="1"/>
</dbReference>
<keyword evidence="4 6" id="KW-1133">Transmembrane helix</keyword>
<feature type="domain" description="Cation efflux protein transmembrane" evidence="7">
    <location>
        <begin position="9"/>
        <end position="207"/>
    </location>
</feature>
<dbReference type="InterPro" id="IPR002524">
    <property type="entry name" value="Cation_efflux"/>
</dbReference>
<feature type="transmembrane region" description="Helical" evidence="6">
    <location>
        <begin position="187"/>
        <end position="209"/>
    </location>
</feature>
<evidence type="ECO:0000313" key="9">
    <source>
        <dbReference type="Proteomes" id="UP000006048"/>
    </source>
</evidence>
<keyword evidence="9" id="KW-1185">Reference proteome</keyword>
<accession>I4BB50</accession>
<dbReference type="KEGG" id="tpx:Turpa_3873"/>
<evidence type="ECO:0000256" key="2">
    <source>
        <dbReference type="ARBA" id="ARBA00022448"/>
    </source>
</evidence>
<dbReference type="SUPFAM" id="SSF161111">
    <property type="entry name" value="Cation efflux protein transmembrane domain-like"/>
    <property type="match status" value="1"/>
</dbReference>
<sequence length="313" mass="34485">MASGTKAIYYALAANTGIAVTKTAAAIVTASTSMTAEAIHSFADCGNQILLLIGMKKAQAPASELHPLGYGKVSYFWSFMVALLLFSVGGVFSAYEGIHKLAAPQPLQYPWVAIAVLSVGVVLETMSLFGALKEIRPSRANRSLYRWFRETRQSELMVVIGEDIAALLGLVIALVFVLLAYLTQKPIFDAIGSIVIGFLLIFIAVLITLEIKSLIIGESADDDFKSAFRLFIATRYPQLEILNLITQHHGHDIVLALKVRFRKWPASAEKLVAEINAVEKAIRLEFAAVRFIFFEPDISTKEKQGAVRPRRRR</sequence>
<reference evidence="8 9" key="1">
    <citation type="submission" date="2012-06" db="EMBL/GenBank/DDBJ databases">
        <title>The complete chromosome of genome of Turneriella parva DSM 21527.</title>
        <authorList>
            <consortium name="US DOE Joint Genome Institute (JGI-PGF)"/>
            <person name="Lucas S."/>
            <person name="Han J."/>
            <person name="Lapidus A."/>
            <person name="Bruce D."/>
            <person name="Goodwin L."/>
            <person name="Pitluck S."/>
            <person name="Peters L."/>
            <person name="Kyrpides N."/>
            <person name="Mavromatis K."/>
            <person name="Ivanova N."/>
            <person name="Mikhailova N."/>
            <person name="Chertkov O."/>
            <person name="Detter J.C."/>
            <person name="Tapia R."/>
            <person name="Han C."/>
            <person name="Land M."/>
            <person name="Hauser L."/>
            <person name="Markowitz V."/>
            <person name="Cheng J.-F."/>
            <person name="Hugenholtz P."/>
            <person name="Woyke T."/>
            <person name="Wu D."/>
            <person name="Gronow S."/>
            <person name="Wellnitz S."/>
            <person name="Brambilla E."/>
            <person name="Klenk H.-P."/>
            <person name="Eisen J.A."/>
        </authorList>
    </citation>
    <scope>NUCLEOTIDE SEQUENCE [LARGE SCALE GENOMIC DNA]</scope>
    <source>
        <strain evidence="9">ATCC BAA-1111 / DSM 21527 / NCTC 11395 / H</strain>
    </source>
</reference>
<keyword evidence="5 6" id="KW-0472">Membrane</keyword>
<keyword evidence="3 6" id="KW-0812">Transmembrane</keyword>
<dbReference type="NCBIfam" id="TIGR01297">
    <property type="entry name" value="CDF"/>
    <property type="match status" value="1"/>
</dbReference>
<organism evidence="8 9">
    <name type="scientific">Turneriella parva (strain ATCC BAA-1111 / DSM 21527 / NCTC 11395 / H)</name>
    <name type="common">Leptospira parva</name>
    <dbReference type="NCBI Taxonomy" id="869212"/>
    <lineage>
        <taxon>Bacteria</taxon>
        <taxon>Pseudomonadati</taxon>
        <taxon>Spirochaetota</taxon>
        <taxon>Spirochaetia</taxon>
        <taxon>Leptospirales</taxon>
        <taxon>Leptospiraceae</taxon>
        <taxon>Turneriella</taxon>
    </lineage>
</organism>
<name>I4BB50_TURPD</name>
<dbReference type="PANTHER" id="PTHR13414:SF9">
    <property type="entry name" value="PROTON-COUPLED ZINC ANTIPORTER SLC30A9, MITOCHONDRIAL"/>
    <property type="match status" value="1"/>
</dbReference>
<feature type="transmembrane region" description="Helical" evidence="6">
    <location>
        <begin position="75"/>
        <end position="95"/>
    </location>
</feature>
<dbReference type="Proteomes" id="UP000006048">
    <property type="component" value="Chromosome"/>
</dbReference>
<dbReference type="HOGENOM" id="CLU_021126_0_1_12"/>
<dbReference type="InterPro" id="IPR027469">
    <property type="entry name" value="Cation_efflux_TMD_sf"/>
</dbReference>
<evidence type="ECO:0000256" key="4">
    <source>
        <dbReference type="ARBA" id="ARBA00022989"/>
    </source>
</evidence>
<dbReference type="GO" id="GO:0006829">
    <property type="term" value="P:zinc ion transport"/>
    <property type="evidence" value="ECO:0007669"/>
    <property type="project" value="InterPro"/>
</dbReference>
<evidence type="ECO:0000259" key="7">
    <source>
        <dbReference type="Pfam" id="PF01545"/>
    </source>
</evidence>
<evidence type="ECO:0000256" key="1">
    <source>
        <dbReference type="ARBA" id="ARBA00004141"/>
    </source>
</evidence>
<evidence type="ECO:0000256" key="6">
    <source>
        <dbReference type="SAM" id="Phobius"/>
    </source>
</evidence>
<dbReference type="AlphaFoldDB" id="I4BB50"/>
<feature type="transmembrane region" description="Helical" evidence="6">
    <location>
        <begin position="107"/>
        <end position="132"/>
    </location>
</feature>
<protein>
    <submittedName>
        <fullName evidence="8">Cation diffusion facilitator family transporter</fullName>
    </submittedName>
</protein>
<evidence type="ECO:0000256" key="3">
    <source>
        <dbReference type="ARBA" id="ARBA00022692"/>
    </source>
</evidence>
<dbReference type="InterPro" id="IPR058533">
    <property type="entry name" value="Cation_efflux_TM"/>
</dbReference>
<dbReference type="GO" id="GO:0008324">
    <property type="term" value="F:monoatomic cation transmembrane transporter activity"/>
    <property type="evidence" value="ECO:0007669"/>
    <property type="project" value="InterPro"/>
</dbReference>